<feature type="region of interest" description="Disordered" evidence="1">
    <location>
        <begin position="42"/>
        <end position="93"/>
    </location>
</feature>
<evidence type="ECO:0000256" key="1">
    <source>
        <dbReference type="SAM" id="MobiDB-lite"/>
    </source>
</evidence>
<dbReference type="Gramene" id="MELO3C008003.2.1">
    <property type="protein sequence ID" value="MELO3C008003.2.1"/>
    <property type="gene ID" value="MELO3C008003.2"/>
</dbReference>
<sequence length="93" mass="10666">MSIKAKYQSSNIATANAVSGAKRPDLSHLTKVFVETPSQIQSQVATQMRETQQEDKTMQTLEEQRQENQKAEREKPKSIPKKEEEEENFKNLS</sequence>
<accession>A0A9I9CT24</accession>
<protein>
    <submittedName>
        <fullName evidence="2">Uncharacterized protein</fullName>
    </submittedName>
</protein>
<name>A0A9I9CT24_CUCME</name>
<organism evidence="2">
    <name type="scientific">Cucumis melo</name>
    <name type="common">Muskmelon</name>
    <dbReference type="NCBI Taxonomy" id="3656"/>
    <lineage>
        <taxon>Eukaryota</taxon>
        <taxon>Viridiplantae</taxon>
        <taxon>Streptophyta</taxon>
        <taxon>Embryophyta</taxon>
        <taxon>Tracheophyta</taxon>
        <taxon>Spermatophyta</taxon>
        <taxon>Magnoliopsida</taxon>
        <taxon>eudicotyledons</taxon>
        <taxon>Gunneridae</taxon>
        <taxon>Pentapetalae</taxon>
        <taxon>rosids</taxon>
        <taxon>fabids</taxon>
        <taxon>Cucurbitales</taxon>
        <taxon>Cucurbitaceae</taxon>
        <taxon>Benincaseae</taxon>
        <taxon>Cucumis</taxon>
    </lineage>
</organism>
<dbReference type="AlphaFoldDB" id="A0A9I9CT24"/>
<reference evidence="2" key="1">
    <citation type="submission" date="2023-03" db="UniProtKB">
        <authorList>
            <consortium name="EnsemblPlants"/>
        </authorList>
    </citation>
    <scope>IDENTIFICATION</scope>
</reference>
<proteinExistence type="predicted"/>
<evidence type="ECO:0000313" key="2">
    <source>
        <dbReference type="EnsemblPlants" id="MELO3C008003.2.1"/>
    </source>
</evidence>
<dbReference type="EnsemblPlants" id="MELO3C008003.2.1">
    <property type="protein sequence ID" value="MELO3C008003.2.1"/>
    <property type="gene ID" value="MELO3C008003.2"/>
</dbReference>
<feature type="compositionally biased region" description="Basic and acidic residues" evidence="1">
    <location>
        <begin position="51"/>
        <end position="83"/>
    </location>
</feature>